<dbReference type="PANTHER" id="PTHR30592:SF1">
    <property type="entry name" value="SULFUR CARRIER PROTEIN FDHD"/>
    <property type="match status" value="1"/>
</dbReference>
<evidence type="ECO:0000256" key="1">
    <source>
        <dbReference type="ARBA" id="ARBA00022490"/>
    </source>
</evidence>
<name>A0A069AAC3_CLODI</name>
<dbReference type="GO" id="GO:0005737">
    <property type="term" value="C:cytoplasm"/>
    <property type="evidence" value="ECO:0007669"/>
    <property type="project" value="UniProtKB-SubCell"/>
</dbReference>
<evidence type="ECO:0000256" key="3">
    <source>
        <dbReference type="HAMAP-Rule" id="MF_00187"/>
    </source>
</evidence>
<dbReference type="PANTHER" id="PTHR30592">
    <property type="entry name" value="FORMATE DEHYDROGENASE"/>
    <property type="match status" value="1"/>
</dbReference>
<protein>
    <recommendedName>
        <fullName evidence="3">Protein FdhD</fullName>
    </recommendedName>
</protein>
<dbReference type="Gene3D" id="3.10.20.10">
    <property type="match status" value="1"/>
</dbReference>
<organism evidence="4">
    <name type="scientific">Clostridioides difficile</name>
    <name type="common">Peptoclostridium difficile</name>
    <dbReference type="NCBI Taxonomy" id="1496"/>
    <lineage>
        <taxon>Bacteria</taxon>
        <taxon>Bacillati</taxon>
        <taxon>Bacillota</taxon>
        <taxon>Clostridia</taxon>
        <taxon>Peptostreptococcales</taxon>
        <taxon>Peptostreptococcaceae</taxon>
        <taxon>Clostridioides</taxon>
    </lineage>
</organism>
<evidence type="ECO:0000313" key="5">
    <source>
        <dbReference type="EMBL" id="CDS89530.1"/>
    </source>
</evidence>
<dbReference type="Pfam" id="PF02634">
    <property type="entry name" value="FdhD-NarQ"/>
    <property type="match status" value="1"/>
</dbReference>
<dbReference type="NCBIfam" id="TIGR00129">
    <property type="entry name" value="fdhD_narQ"/>
    <property type="match status" value="1"/>
</dbReference>
<dbReference type="PIRSF" id="PIRSF015626">
    <property type="entry name" value="FdhD"/>
    <property type="match status" value="1"/>
</dbReference>
<comment type="similarity">
    <text evidence="3">Belongs to the FdhD family.</text>
</comment>
<comment type="function">
    <text evidence="3">Required for formate dehydrogenase (FDH) activity.</text>
</comment>
<evidence type="ECO:0000313" key="4">
    <source>
        <dbReference type="EMBL" id="CDS85051.1"/>
    </source>
</evidence>
<accession>A0A069AAC3</accession>
<dbReference type="GO" id="GO:0016783">
    <property type="term" value="F:sulfurtransferase activity"/>
    <property type="evidence" value="ECO:0007669"/>
    <property type="project" value="InterPro"/>
</dbReference>
<comment type="caution">
    <text evidence="3">Lacks conserved residue(s) required for the propagation of feature annotation.</text>
</comment>
<dbReference type="EMBL" id="LK933338">
    <property type="protein sequence ID" value="CDT69484.1"/>
    <property type="molecule type" value="Genomic_DNA"/>
</dbReference>
<feature type="binding site" evidence="3">
    <location>
        <begin position="259"/>
        <end position="264"/>
    </location>
    <ligand>
        <name>Mo-bis(molybdopterin guanine dinucleotide)</name>
        <dbReference type="ChEBI" id="CHEBI:60539"/>
    </ligand>
</feature>
<comment type="subcellular location">
    <subcellularLocation>
        <location evidence="3">Cytoplasm</location>
    </subcellularLocation>
</comment>
<dbReference type="InterPro" id="IPR016193">
    <property type="entry name" value="Cytidine_deaminase-like"/>
</dbReference>
<dbReference type="RefSeq" id="WP_021367295.1">
    <property type="nucleotide sequence ID" value="NZ_BBYB01000076.1"/>
</dbReference>
<dbReference type="EMBL" id="LK932529">
    <property type="protein sequence ID" value="CDS89530.1"/>
    <property type="molecule type" value="Genomic_DNA"/>
</dbReference>
<evidence type="ECO:0000313" key="6">
    <source>
        <dbReference type="EMBL" id="CDT69484.1"/>
    </source>
</evidence>
<gene>
    <name evidence="3 4" type="primary">fdhD</name>
    <name evidence="6" type="ORF">BN1095_640092</name>
    <name evidence="5" type="ORF">BN1096_740148</name>
    <name evidence="4" type="ORF">BN1097_360041</name>
</gene>
<dbReference type="InterPro" id="IPR003786">
    <property type="entry name" value="FdhD"/>
</dbReference>
<dbReference type="GO" id="GO:0006777">
    <property type="term" value="P:Mo-molybdopterin cofactor biosynthetic process"/>
    <property type="evidence" value="ECO:0007669"/>
    <property type="project" value="UniProtKB-UniRule"/>
</dbReference>
<proteinExistence type="inferred from homology"/>
<dbReference type="HAMAP" id="MF_00187">
    <property type="entry name" value="FdhD"/>
    <property type="match status" value="1"/>
</dbReference>
<dbReference type="AlphaFoldDB" id="A0A069AAC3"/>
<reference evidence="4" key="1">
    <citation type="submission" date="2014-07" db="EMBL/GenBank/DDBJ databases">
        <authorList>
            <person name="Monot Marc"/>
        </authorList>
    </citation>
    <scope>NUCLEOTIDE SEQUENCE</scope>
    <source>
        <strain evidence="6">7032989</strain>
        <strain evidence="4">7032994</strain>
    </source>
</reference>
<dbReference type="Gene3D" id="3.40.140.10">
    <property type="entry name" value="Cytidine Deaminase, domain 2"/>
    <property type="match status" value="1"/>
</dbReference>
<sequence>MNNIYSKTKLQENSKDKVFENSYSLVDYKYLNSFNVEVSKINEHEVSIDNEEIVAEYPLSFILNDKYVNTFLCTPYNLEELIVGFLKTKGYIENKKSLLKFEINESERFAKVTIQEKQKNQDEQIIFLNSLDYITCAPVKSNIKINYDTIYSIMDKNLNSSELFKNTGGVHSVSVFNFDKKIVTCEDVARHNAMDKAIGFCVLNDITLKDKIVAVSGRISLEMILKVAMTQIPIVVSKSAPTNLSIELSKKLNITLIGFVRGRRMNIYANPQRVIKK</sequence>
<dbReference type="EMBL" id="LK932372">
    <property type="protein sequence ID" value="CDS85051.1"/>
    <property type="molecule type" value="Genomic_DNA"/>
</dbReference>
<keyword evidence="1 3" id="KW-0963">Cytoplasm</keyword>
<dbReference type="SUPFAM" id="SSF53927">
    <property type="entry name" value="Cytidine deaminase-like"/>
    <property type="match status" value="1"/>
</dbReference>
<evidence type="ECO:0000256" key="2">
    <source>
        <dbReference type="ARBA" id="ARBA00023150"/>
    </source>
</evidence>
<keyword evidence="2 3" id="KW-0501">Molybdenum cofactor biosynthesis</keyword>